<reference evidence="4 5" key="1">
    <citation type="journal article" date="2016" name="Nat. Commun.">
        <title>Thousands of microbial genomes shed light on interconnected biogeochemical processes in an aquifer system.</title>
        <authorList>
            <person name="Anantharaman K."/>
            <person name="Brown C.T."/>
            <person name="Hug L.A."/>
            <person name="Sharon I."/>
            <person name="Castelle C.J."/>
            <person name="Probst A.J."/>
            <person name="Thomas B.C."/>
            <person name="Singh A."/>
            <person name="Wilkins M.J."/>
            <person name="Karaoz U."/>
            <person name="Brodie E.L."/>
            <person name="Williams K.H."/>
            <person name="Hubbard S.S."/>
            <person name="Banfield J.F."/>
        </authorList>
    </citation>
    <scope>NUCLEOTIDE SEQUENCE [LARGE SCALE GENOMIC DNA]</scope>
</reference>
<feature type="domain" description="GerMN" evidence="3">
    <location>
        <begin position="66"/>
        <end position="159"/>
    </location>
</feature>
<name>A0A1F2WJ81_9ACTN</name>
<evidence type="ECO:0000256" key="2">
    <source>
        <dbReference type="SAM" id="SignalP"/>
    </source>
</evidence>
<dbReference type="EMBL" id="MELK01000040">
    <property type="protein sequence ID" value="OFW56910.1"/>
    <property type="molecule type" value="Genomic_DNA"/>
</dbReference>
<dbReference type="STRING" id="1797197.A2Y75_07055"/>
<accession>A0A1F2WJ81</accession>
<keyword evidence="1" id="KW-0812">Transmembrane</keyword>
<evidence type="ECO:0000313" key="5">
    <source>
        <dbReference type="Proteomes" id="UP000177876"/>
    </source>
</evidence>
<dbReference type="AlphaFoldDB" id="A0A1F2WJ81"/>
<keyword evidence="1" id="KW-1133">Transmembrane helix</keyword>
<evidence type="ECO:0000259" key="3">
    <source>
        <dbReference type="SMART" id="SM00909"/>
    </source>
</evidence>
<gene>
    <name evidence="4" type="ORF">A2Y75_07055</name>
</gene>
<dbReference type="SMART" id="SM00909">
    <property type="entry name" value="Germane"/>
    <property type="match status" value="1"/>
</dbReference>
<feature type="chain" id="PRO_5009484226" description="GerMN domain-containing protein" evidence="2">
    <location>
        <begin position="26"/>
        <end position="230"/>
    </location>
</feature>
<evidence type="ECO:0000313" key="4">
    <source>
        <dbReference type="EMBL" id="OFW56910.1"/>
    </source>
</evidence>
<feature type="transmembrane region" description="Helical" evidence="1">
    <location>
        <begin position="186"/>
        <end position="209"/>
    </location>
</feature>
<comment type="caution">
    <text evidence="4">The sequence shown here is derived from an EMBL/GenBank/DDBJ whole genome shotgun (WGS) entry which is preliminary data.</text>
</comment>
<dbReference type="InterPro" id="IPR019606">
    <property type="entry name" value="GerMN"/>
</dbReference>
<feature type="signal peptide" evidence="2">
    <location>
        <begin position="1"/>
        <end position="25"/>
    </location>
</feature>
<sequence length="230" mass="24159">MIRKIVIFGFLCGFLILLLGGSALAQSETPQVPSDEQETASGQVYFYLNGELTGVSRDVAGGGQMSEFAMIELTKGPTEEEKAAGYVTFIPEGVSLQYSTVKTDRSEYSVCLSDELLALNGDSETAAKALAQIEKTLQEVTGVDNIGITVAGKELGSTPQDAYEALGVAHKASSQTASDSSGGSGWLIAVIIILGVLMAGLLIFLFLFLPKRRKAEAAPASPSKASKAKK</sequence>
<dbReference type="Proteomes" id="UP000177876">
    <property type="component" value="Unassembled WGS sequence"/>
</dbReference>
<keyword evidence="2" id="KW-0732">Signal</keyword>
<proteinExistence type="predicted"/>
<keyword evidence="1" id="KW-0472">Membrane</keyword>
<protein>
    <recommendedName>
        <fullName evidence="3">GerMN domain-containing protein</fullName>
    </recommendedName>
</protein>
<evidence type="ECO:0000256" key="1">
    <source>
        <dbReference type="SAM" id="Phobius"/>
    </source>
</evidence>
<organism evidence="4 5">
    <name type="scientific">Candidatus Solincola sediminis</name>
    <dbReference type="NCBI Taxonomy" id="1797199"/>
    <lineage>
        <taxon>Bacteria</taxon>
        <taxon>Bacillati</taxon>
        <taxon>Actinomycetota</taxon>
        <taxon>Candidatus Geothermincolia</taxon>
        <taxon>Candidatus Geothermincolales</taxon>
        <taxon>Candidatus Geothermincolaceae</taxon>
        <taxon>Candidatus Solincola</taxon>
    </lineage>
</organism>
<dbReference type="Pfam" id="PF10646">
    <property type="entry name" value="Germane"/>
    <property type="match status" value="1"/>
</dbReference>